<evidence type="ECO:0000313" key="3">
    <source>
        <dbReference type="Proteomes" id="UP000712157"/>
    </source>
</evidence>
<dbReference type="GO" id="GO:0003677">
    <property type="term" value="F:DNA binding"/>
    <property type="evidence" value="ECO:0007669"/>
    <property type="project" value="InterPro"/>
</dbReference>
<dbReference type="InterPro" id="IPR036388">
    <property type="entry name" value="WH-like_DNA-bd_sf"/>
</dbReference>
<comment type="caution">
    <text evidence="2">The sequence shown here is derived from an EMBL/GenBank/DDBJ whole genome shotgun (WGS) entry which is preliminary data.</text>
</comment>
<dbReference type="SUPFAM" id="SSF46894">
    <property type="entry name" value="C-terminal effector domain of the bipartite response regulators"/>
    <property type="match status" value="1"/>
</dbReference>
<dbReference type="RefSeq" id="WP_238721943.1">
    <property type="nucleotide sequence ID" value="NZ_JAHQCW010000020.1"/>
</dbReference>
<dbReference type="Gene3D" id="1.25.40.10">
    <property type="entry name" value="Tetratricopeptide repeat domain"/>
    <property type="match status" value="1"/>
</dbReference>
<dbReference type="InterPro" id="IPR051677">
    <property type="entry name" value="AfsR-DnrI-RedD_regulator"/>
</dbReference>
<dbReference type="PANTHER" id="PTHR35807">
    <property type="entry name" value="TRANSCRIPTIONAL REGULATOR REDD-RELATED"/>
    <property type="match status" value="1"/>
</dbReference>
<dbReference type="Pfam" id="PF03704">
    <property type="entry name" value="BTAD"/>
    <property type="match status" value="1"/>
</dbReference>
<sequence>MQDSEAALKVQMLGGFNVTYKDKTVSFGRNNMAKSIQLFQIMMINMEKGIGKRTLVEALYGRDEVENGNSSLNNTIFRLRRQLETAGLPEDPYIEIKSGVCTWSKNIPVWIDVLEFEELVEKAEKTSDLNEKTSLYMRACALYRGEFLPIMIGEEWATVANVTYQEMYFKCLREVSELLKQQREYEKVYQLCTTAAQIYPFEEWQILRIDSLIAMNRYKEAMEVYEEATKMFFDELGLTPSKKMLERFQAMSGHIQLPVGSLTDIKEEIQEDCHEEGAYYCTFPSFIDNYRLVSRMMERNGISSFLMLCTLTDSTGRPLEKTEKTREVSERFQMAVRRSLRRGDLYTRYSPCQFLLLLSGTNQENCSVISRRIDKTFKEEGGGRNKIRYLVTSVVDMKEHEADRLSFSNVTWN</sequence>
<dbReference type="InterPro" id="IPR016032">
    <property type="entry name" value="Sig_transdc_resp-reg_C-effctor"/>
</dbReference>
<protein>
    <submittedName>
        <fullName evidence="2">Bacterial transcriptional activator domain-containing protein</fullName>
    </submittedName>
</protein>
<keyword evidence="3" id="KW-1185">Reference proteome</keyword>
<dbReference type="InterPro" id="IPR005158">
    <property type="entry name" value="BTAD"/>
</dbReference>
<name>A0A949NH00_9FIRM</name>
<dbReference type="Gene3D" id="1.10.10.10">
    <property type="entry name" value="Winged helix-like DNA-binding domain superfamily/Winged helix DNA-binding domain"/>
    <property type="match status" value="1"/>
</dbReference>
<gene>
    <name evidence="2" type="ORF">KTH89_12555</name>
</gene>
<feature type="domain" description="Bacterial transcriptional activator" evidence="1">
    <location>
        <begin position="111"/>
        <end position="252"/>
    </location>
</feature>
<reference evidence="2" key="1">
    <citation type="submission" date="2021-06" db="EMBL/GenBank/DDBJ databases">
        <title>Description of novel taxa of the family Lachnospiraceae.</title>
        <authorList>
            <person name="Chaplin A.V."/>
            <person name="Sokolova S.R."/>
            <person name="Pikina A.P."/>
            <person name="Korzhanova M."/>
            <person name="Belova V."/>
            <person name="Korostin D."/>
            <person name="Efimov B.A."/>
        </authorList>
    </citation>
    <scope>NUCLEOTIDE SEQUENCE</scope>
    <source>
        <strain evidence="2">ASD5720</strain>
    </source>
</reference>
<evidence type="ECO:0000313" key="2">
    <source>
        <dbReference type="EMBL" id="MBU9737373.1"/>
    </source>
</evidence>
<accession>A0A949NH00</accession>
<evidence type="ECO:0000259" key="1">
    <source>
        <dbReference type="SMART" id="SM01043"/>
    </source>
</evidence>
<dbReference type="SUPFAM" id="SSF48452">
    <property type="entry name" value="TPR-like"/>
    <property type="match status" value="1"/>
</dbReference>
<dbReference type="EMBL" id="JAHQCW010000020">
    <property type="protein sequence ID" value="MBU9737373.1"/>
    <property type="molecule type" value="Genomic_DNA"/>
</dbReference>
<organism evidence="2 3">
    <name type="scientific">Diplocloster agilis</name>
    <dbReference type="NCBI Taxonomy" id="2850323"/>
    <lineage>
        <taxon>Bacteria</taxon>
        <taxon>Bacillati</taxon>
        <taxon>Bacillota</taxon>
        <taxon>Clostridia</taxon>
        <taxon>Lachnospirales</taxon>
        <taxon>Lachnospiraceae</taxon>
        <taxon>Diplocloster</taxon>
    </lineage>
</organism>
<proteinExistence type="predicted"/>
<dbReference type="PANTHER" id="PTHR35807:SF2">
    <property type="entry name" value="TRANSCRIPTIONAL ACTIVATOR DOMAIN"/>
    <property type="match status" value="1"/>
</dbReference>
<dbReference type="GO" id="GO:0006355">
    <property type="term" value="P:regulation of DNA-templated transcription"/>
    <property type="evidence" value="ECO:0007669"/>
    <property type="project" value="InterPro"/>
</dbReference>
<dbReference type="Proteomes" id="UP000712157">
    <property type="component" value="Unassembled WGS sequence"/>
</dbReference>
<dbReference type="AlphaFoldDB" id="A0A949NH00"/>
<dbReference type="InterPro" id="IPR011990">
    <property type="entry name" value="TPR-like_helical_dom_sf"/>
</dbReference>
<dbReference type="SMART" id="SM01043">
    <property type="entry name" value="BTAD"/>
    <property type="match status" value="1"/>
</dbReference>